<evidence type="ECO:0000313" key="5">
    <source>
        <dbReference type="Proteomes" id="UP000002173"/>
    </source>
</evidence>
<dbReference type="PANTHER" id="PTHR11638">
    <property type="entry name" value="ATP-DEPENDENT CLP PROTEASE"/>
    <property type="match status" value="1"/>
</dbReference>
<dbReference type="Proteomes" id="UP000002173">
    <property type="component" value="Unassembled WGS sequence"/>
</dbReference>
<dbReference type="SUPFAM" id="SSF52540">
    <property type="entry name" value="P-loop containing nucleoside triphosphate hydrolases"/>
    <property type="match status" value="1"/>
</dbReference>
<keyword evidence="1" id="KW-0547">Nucleotide-binding</keyword>
<dbReference type="AlphaFoldDB" id="A7AXE8"/>
<dbReference type="InterPro" id="IPR050130">
    <property type="entry name" value="ClpA_ClpB"/>
</dbReference>
<dbReference type="SMART" id="SM00382">
    <property type="entry name" value="AAA"/>
    <property type="match status" value="1"/>
</dbReference>
<dbReference type="PRINTS" id="PR00300">
    <property type="entry name" value="CLPPROTEASEA"/>
</dbReference>
<dbReference type="VEuPathDB" id="PiroplasmaDB:BBOV_V000160"/>
<protein>
    <submittedName>
        <fullName evidence="4">ClpC</fullName>
    </submittedName>
</protein>
<dbReference type="Gene3D" id="3.40.50.300">
    <property type="entry name" value="P-loop containing nucleotide triphosphate hydrolases"/>
    <property type="match status" value="1"/>
</dbReference>
<sequence length="551" mass="64624">MLNKFYQYLDFHNIDSKIISHFNLFSELLKYSYNTFAKYNRPKINFNINCVKKYENILLYDYFSNYIFNTLKTYNKSLKNKIISYKYPNILFSVLIKLYSLFKTNIVHVSNNKLYLTYVFKLLGKINNIIANKNEDVDVAFDFCYILHSTNKDVLKELNEKNELIYVNLYYSTIVSRLYKYDLLQNINRSHIKYLTYITKTLHNTRDYIYACSVLYDFIKVKHQKNICNLFINTKIKSVNKSIISCFINNFINVNNILDYSNTSLVYNFYNLINKFIFGQDLITKKISTYLLNFNFNNKIKPIGSFLLCGPSGTGKTEIVKLITNYLYKSQTNLLQFDMSEYKESHSVSKLIGAPPGYVGHESGGNLINKINSVESPIVLFDEIEKADKNIFSIFLQILDEGLLTDSKGNSCKFNKSLIFFTSNLGSKIFNTINKNEQFTTKYYNKVREDINSNFKLEFINRLNDIIIFNPLSSLHLYNILEKYLYSEEYNTKVNMSTSIKAMLSNLSYCPTQGSRFLVNNINKIVNNLNLLQENKLFRSDNNFTKYIILQ</sequence>
<comment type="caution">
    <text evidence="4">The sequence shown here is derived from an EMBL/GenBank/DDBJ whole genome shotgun (WGS) entry which is preliminary data.</text>
</comment>
<reference evidence="5" key="2">
    <citation type="journal article" date="2020" name="Data Brief">
        <title>Transcriptome dataset of Babesia bovis life stages within vertebrate and invertebrate hosts.</title>
        <authorList>
            <person name="Ueti M.W."/>
            <person name="Johnson W.C."/>
            <person name="Kappmeyer L.S."/>
            <person name="Herndon D.R."/>
            <person name="Mousel M.R."/>
            <person name="Reif K.E."/>
            <person name="Taus N.S."/>
            <person name="Ifeonu O.O."/>
            <person name="Silva J.C."/>
            <person name="Suarez C.E."/>
            <person name="Brayton K.A."/>
        </authorList>
    </citation>
    <scope>NUCLEOTIDE SEQUENCE [LARGE SCALE GENOMIC DNA]</scope>
</reference>
<feature type="domain" description="AAA+ ATPase" evidence="3">
    <location>
        <begin position="302"/>
        <end position="473"/>
    </location>
</feature>
<dbReference type="Pfam" id="PF07724">
    <property type="entry name" value="AAA_2"/>
    <property type="match status" value="1"/>
</dbReference>
<name>A7AXE8_BABBO</name>
<dbReference type="InterPro" id="IPR003959">
    <property type="entry name" value="ATPase_AAA_core"/>
</dbReference>
<gene>
    <name evidence="4" type="ORF">BBOV_V000160</name>
</gene>
<dbReference type="GO" id="GO:0005524">
    <property type="term" value="F:ATP binding"/>
    <property type="evidence" value="ECO:0007669"/>
    <property type="project" value="UniProtKB-KW"/>
</dbReference>
<reference evidence="5" key="3">
    <citation type="journal article" date="2021" name="Int. J. Parasitol.">
        <title>Comparative analysis of gene expression between Babesia bovis blood stages and kinetes allowed by improved genome annotation.</title>
        <authorList>
            <person name="Ueti M.W."/>
            <person name="Johnson W.C."/>
            <person name="Kappmeyer L.S."/>
            <person name="Herndon D.R."/>
            <person name="Mousel M.R."/>
            <person name="Reif K.E."/>
            <person name="Taus N.S."/>
            <person name="Ifeonu O.O."/>
            <person name="Silva J.C."/>
            <person name="Suarez C.E."/>
            <person name="Brayton K.A."/>
        </authorList>
    </citation>
    <scope>NUCLEOTIDE SEQUENCE [LARGE SCALE GENOMIC DNA]</scope>
</reference>
<accession>A7AXE8</accession>
<dbReference type="GO" id="GO:0016887">
    <property type="term" value="F:ATP hydrolysis activity"/>
    <property type="evidence" value="ECO:0007669"/>
    <property type="project" value="InterPro"/>
</dbReference>
<dbReference type="PANTHER" id="PTHR11638:SF18">
    <property type="entry name" value="HEAT SHOCK PROTEIN 104"/>
    <property type="match status" value="1"/>
</dbReference>
<keyword evidence="5" id="KW-1185">Reference proteome</keyword>
<dbReference type="InterPro" id="IPR027417">
    <property type="entry name" value="P-loop_NTPase"/>
</dbReference>
<evidence type="ECO:0000313" key="4">
    <source>
        <dbReference type="EMBL" id="EDO05071.1"/>
    </source>
</evidence>
<dbReference type="InterPro" id="IPR003593">
    <property type="entry name" value="AAA+_ATPase"/>
</dbReference>
<dbReference type="GO" id="GO:0005737">
    <property type="term" value="C:cytoplasm"/>
    <property type="evidence" value="ECO:0007669"/>
    <property type="project" value="TreeGrafter"/>
</dbReference>
<proteinExistence type="predicted"/>
<evidence type="ECO:0000256" key="2">
    <source>
        <dbReference type="ARBA" id="ARBA00022840"/>
    </source>
</evidence>
<reference evidence="4 5" key="1">
    <citation type="journal article" date="2007" name="PLoS Pathog.">
        <title>Genome sequence of Babesia bovis and comparative analysis of apicomplexan hemoprotozoa.</title>
        <authorList>
            <person name="Brayton K.A."/>
            <person name="Lau A.O.T."/>
            <person name="Herndon D.R."/>
            <person name="Hannick L."/>
            <person name="Kappmeyer L.S."/>
            <person name="Berens S.J."/>
            <person name="Bidwell S.L."/>
            <person name="Brown W.C."/>
            <person name="Crabtree J."/>
            <person name="Fadrosh D."/>
            <person name="Feldblum T."/>
            <person name="Forberger H.A."/>
            <person name="Haas B.J."/>
            <person name="Howell J.M."/>
            <person name="Khouri H."/>
            <person name="Koo H."/>
            <person name="Mann D.J."/>
            <person name="Norimine J."/>
            <person name="Paulsen I.T."/>
            <person name="Radune D."/>
            <person name="Ren Q."/>
            <person name="Smith R.K. Jr."/>
            <person name="Suarez C.E."/>
            <person name="White O."/>
            <person name="Wortman J.R."/>
            <person name="Knowles D.P. Jr."/>
            <person name="McElwain T.F."/>
            <person name="Nene V.M."/>
        </authorList>
    </citation>
    <scope>NUCLEOTIDE SEQUENCE [LARGE SCALE GENOMIC DNA]</scope>
    <source>
        <strain evidence="4">T2Bo</strain>
    </source>
</reference>
<keyword evidence="2" id="KW-0067">ATP-binding</keyword>
<evidence type="ECO:0000259" key="3">
    <source>
        <dbReference type="SMART" id="SM00382"/>
    </source>
</evidence>
<dbReference type="CDD" id="cd19499">
    <property type="entry name" value="RecA-like_ClpB_Hsp104-like"/>
    <property type="match status" value="1"/>
</dbReference>
<dbReference type="EMBL" id="AAXT01000007">
    <property type="protein sequence ID" value="EDO05071.1"/>
    <property type="molecule type" value="Genomic_DNA"/>
</dbReference>
<organism evidence="4 5">
    <name type="scientific">Babesia bovis</name>
    <dbReference type="NCBI Taxonomy" id="5865"/>
    <lineage>
        <taxon>Eukaryota</taxon>
        <taxon>Sar</taxon>
        <taxon>Alveolata</taxon>
        <taxon>Apicomplexa</taxon>
        <taxon>Aconoidasida</taxon>
        <taxon>Piroplasmida</taxon>
        <taxon>Babesiidae</taxon>
        <taxon>Babesia</taxon>
    </lineage>
</organism>
<dbReference type="STRING" id="5865.A7AXE8"/>
<evidence type="ECO:0000256" key="1">
    <source>
        <dbReference type="ARBA" id="ARBA00022741"/>
    </source>
</evidence>
<dbReference type="OMA" id="NINRSHI"/>
<dbReference type="GO" id="GO:0034605">
    <property type="term" value="P:cellular response to heat"/>
    <property type="evidence" value="ECO:0007669"/>
    <property type="project" value="TreeGrafter"/>
</dbReference>
<dbReference type="InParanoid" id="A7AXE8"/>
<dbReference type="InterPro" id="IPR001270">
    <property type="entry name" value="ClpA/B"/>
</dbReference>